<dbReference type="RefSeq" id="XP_031560559.1">
    <property type="nucleotide sequence ID" value="XM_031704699.1"/>
</dbReference>
<reference evidence="2" key="1">
    <citation type="submission" date="2025-08" db="UniProtKB">
        <authorList>
            <consortium name="RefSeq"/>
        </authorList>
    </citation>
    <scope>IDENTIFICATION</scope>
    <source>
        <tissue evidence="2">Tentacle</tissue>
    </source>
</reference>
<dbReference type="AlphaFoldDB" id="A0A6P8HVX1"/>
<organism evidence="1 2">
    <name type="scientific">Actinia tenebrosa</name>
    <name type="common">Australian red waratah sea anemone</name>
    <dbReference type="NCBI Taxonomy" id="6105"/>
    <lineage>
        <taxon>Eukaryota</taxon>
        <taxon>Metazoa</taxon>
        <taxon>Cnidaria</taxon>
        <taxon>Anthozoa</taxon>
        <taxon>Hexacorallia</taxon>
        <taxon>Actiniaria</taxon>
        <taxon>Actiniidae</taxon>
        <taxon>Actinia</taxon>
    </lineage>
</organism>
<name>A0A6P8HVX1_ACTTE</name>
<keyword evidence="1" id="KW-1185">Reference proteome</keyword>
<dbReference type="Proteomes" id="UP000515163">
    <property type="component" value="Unplaced"/>
</dbReference>
<dbReference type="GeneID" id="116296619"/>
<sequence length="101" mass="11764">MISPWLRVFLERDWLEKPVLTGFVWYDTNKFVAFKRIVQCFGGSRRGSSPFTRKLVALDFKSTRKGAANEPRKKELSKEKGPWISIGQQCFNFQSKSLMTK</sequence>
<evidence type="ECO:0000313" key="1">
    <source>
        <dbReference type="Proteomes" id="UP000515163"/>
    </source>
</evidence>
<proteinExistence type="predicted"/>
<gene>
    <name evidence="2" type="primary">LOC116296619</name>
</gene>
<dbReference type="KEGG" id="aten:116296619"/>
<evidence type="ECO:0000313" key="2">
    <source>
        <dbReference type="RefSeq" id="XP_031560559.1"/>
    </source>
</evidence>
<accession>A0A6P8HVX1</accession>
<protein>
    <submittedName>
        <fullName evidence="2">Uncharacterized protein LOC116296619</fullName>
    </submittedName>
</protein>
<dbReference type="InParanoid" id="A0A6P8HVX1"/>